<dbReference type="Proteomes" id="UP001182304">
    <property type="component" value="Unassembled WGS sequence"/>
</dbReference>
<evidence type="ECO:0000313" key="1">
    <source>
        <dbReference type="EMBL" id="MDT3452811.1"/>
    </source>
</evidence>
<comment type="caution">
    <text evidence="1">The sequence shown here is derived from an EMBL/GenBank/DDBJ whole genome shotgun (WGS) entry which is preliminary data.</text>
</comment>
<gene>
    <name evidence="1" type="ORF">NQF69_08510</name>
</gene>
<sequence>MNLSSFILREMKVNYTVIKKRQGKEIILVTTNNKDKAFNVAYGLIECNEQITIKATRGHNEN</sequence>
<dbReference type="EMBL" id="JANIEN010000009">
    <property type="protein sequence ID" value="MDT3452811.1"/>
    <property type="molecule type" value="Genomic_DNA"/>
</dbReference>
<dbReference type="RefSeq" id="WP_005725335.1">
    <property type="nucleotide sequence ID" value="NZ_CP023516.1"/>
</dbReference>
<accession>A0AAW8V8K9</accession>
<protein>
    <submittedName>
        <fullName evidence="1">Uncharacterized protein</fullName>
    </submittedName>
</protein>
<organism evidence="1 2">
    <name type="scientific">Pasteurella multocida</name>
    <dbReference type="NCBI Taxonomy" id="747"/>
    <lineage>
        <taxon>Bacteria</taxon>
        <taxon>Pseudomonadati</taxon>
        <taxon>Pseudomonadota</taxon>
        <taxon>Gammaproteobacteria</taxon>
        <taxon>Pasteurellales</taxon>
        <taxon>Pasteurellaceae</taxon>
        <taxon>Pasteurella</taxon>
    </lineage>
</organism>
<dbReference type="AlphaFoldDB" id="A0AAW8V8K9"/>
<reference evidence="1" key="1">
    <citation type="submission" date="2022-07" db="EMBL/GenBank/DDBJ databases">
        <title>Sequence of Pasteurella multocoda 17BRD-035.</title>
        <authorList>
            <person name="Roy Chowdhury P."/>
            <person name="Alhamami T."/>
            <person name="Trott D.J."/>
            <person name="Djordvevic S.P."/>
        </authorList>
    </citation>
    <scope>NUCLEOTIDE SEQUENCE</scope>
    <source>
        <strain evidence="1">17BRD-035</strain>
    </source>
</reference>
<proteinExistence type="predicted"/>
<name>A0AAW8V8K9_PASMD</name>
<evidence type="ECO:0000313" key="2">
    <source>
        <dbReference type="Proteomes" id="UP001182304"/>
    </source>
</evidence>